<evidence type="ECO:0000313" key="2">
    <source>
        <dbReference type="Proteomes" id="UP001144471"/>
    </source>
</evidence>
<dbReference type="AlphaFoldDB" id="A0A9W6LPH2"/>
<sequence>MRSTTDFGNWNNLWEEVENGKLDQEDIQSENQVHESIEEVQSDAAAFLLGRC</sequence>
<reference evidence="1" key="1">
    <citation type="submission" date="2022-12" db="EMBL/GenBank/DDBJ databases">
        <title>Reference genome sequencing for broad-spectrum identification of bacterial and archaeal isolates by mass spectrometry.</title>
        <authorList>
            <person name="Sekiguchi Y."/>
            <person name="Tourlousse D.M."/>
        </authorList>
    </citation>
    <scope>NUCLEOTIDE SEQUENCE</scope>
    <source>
        <strain evidence="1">10succ1</strain>
    </source>
</reference>
<comment type="caution">
    <text evidence="1">The sequence shown here is derived from an EMBL/GenBank/DDBJ whole genome shotgun (WGS) entry which is preliminary data.</text>
</comment>
<proteinExistence type="predicted"/>
<evidence type="ECO:0000313" key="1">
    <source>
        <dbReference type="EMBL" id="GLI57753.1"/>
    </source>
</evidence>
<accession>A0A9W6LPH2</accession>
<dbReference type="RefSeq" id="WP_281837429.1">
    <property type="nucleotide sequence ID" value="NZ_BSDY01000023.1"/>
</dbReference>
<gene>
    <name evidence="1" type="ORF">PM10SUCC1_32670</name>
</gene>
<dbReference type="Proteomes" id="UP001144471">
    <property type="component" value="Unassembled WGS sequence"/>
</dbReference>
<protein>
    <submittedName>
        <fullName evidence="1">Uncharacterized protein</fullName>
    </submittedName>
</protein>
<name>A0A9W6LPH2_9FUSO</name>
<keyword evidence="2" id="KW-1185">Reference proteome</keyword>
<dbReference type="EMBL" id="BSDY01000023">
    <property type="protein sequence ID" value="GLI57753.1"/>
    <property type="molecule type" value="Genomic_DNA"/>
</dbReference>
<organism evidence="1 2">
    <name type="scientific">Propionigenium maris DSM 9537</name>
    <dbReference type="NCBI Taxonomy" id="1123000"/>
    <lineage>
        <taxon>Bacteria</taxon>
        <taxon>Fusobacteriati</taxon>
        <taxon>Fusobacteriota</taxon>
        <taxon>Fusobacteriia</taxon>
        <taxon>Fusobacteriales</taxon>
        <taxon>Fusobacteriaceae</taxon>
        <taxon>Propionigenium</taxon>
    </lineage>
</organism>